<evidence type="ECO:0000313" key="1">
    <source>
        <dbReference type="EMBL" id="KAJ8413982.1"/>
    </source>
</evidence>
<comment type="caution">
    <text evidence="1">The sequence shown here is derived from an EMBL/GenBank/DDBJ whole genome shotgun (WGS) entry which is preliminary data.</text>
</comment>
<dbReference type="EMBL" id="JAINUG010000014">
    <property type="protein sequence ID" value="KAJ8413982.1"/>
    <property type="molecule type" value="Genomic_DNA"/>
</dbReference>
<name>A0AAD7WYL4_9TELE</name>
<protein>
    <submittedName>
        <fullName evidence="1">Uncharacterized protein</fullName>
    </submittedName>
</protein>
<organism evidence="1 2">
    <name type="scientific">Aldrovandia affinis</name>
    <dbReference type="NCBI Taxonomy" id="143900"/>
    <lineage>
        <taxon>Eukaryota</taxon>
        <taxon>Metazoa</taxon>
        <taxon>Chordata</taxon>
        <taxon>Craniata</taxon>
        <taxon>Vertebrata</taxon>
        <taxon>Euteleostomi</taxon>
        <taxon>Actinopterygii</taxon>
        <taxon>Neopterygii</taxon>
        <taxon>Teleostei</taxon>
        <taxon>Notacanthiformes</taxon>
        <taxon>Halosauridae</taxon>
        <taxon>Aldrovandia</taxon>
    </lineage>
</organism>
<sequence length="67" mass="7700">MPHHYSMTQSAGNSPRSFVFVNILKARQRHKRRLRSTPKPPPAKEKSLVMTGMNEVVLVEHLYPGEM</sequence>
<dbReference type="AlphaFoldDB" id="A0AAD7WYL4"/>
<keyword evidence="2" id="KW-1185">Reference proteome</keyword>
<dbReference type="Proteomes" id="UP001221898">
    <property type="component" value="Unassembled WGS sequence"/>
</dbReference>
<accession>A0AAD7WYL4</accession>
<evidence type="ECO:0000313" key="2">
    <source>
        <dbReference type="Proteomes" id="UP001221898"/>
    </source>
</evidence>
<reference evidence="1" key="1">
    <citation type="journal article" date="2023" name="Science">
        <title>Genome structures resolve the early diversification of teleost fishes.</title>
        <authorList>
            <person name="Parey E."/>
            <person name="Louis A."/>
            <person name="Montfort J."/>
            <person name="Bouchez O."/>
            <person name="Roques C."/>
            <person name="Iampietro C."/>
            <person name="Lluch J."/>
            <person name="Castinel A."/>
            <person name="Donnadieu C."/>
            <person name="Desvignes T."/>
            <person name="Floi Bucao C."/>
            <person name="Jouanno E."/>
            <person name="Wen M."/>
            <person name="Mejri S."/>
            <person name="Dirks R."/>
            <person name="Jansen H."/>
            <person name="Henkel C."/>
            <person name="Chen W.J."/>
            <person name="Zahm M."/>
            <person name="Cabau C."/>
            <person name="Klopp C."/>
            <person name="Thompson A.W."/>
            <person name="Robinson-Rechavi M."/>
            <person name="Braasch I."/>
            <person name="Lecointre G."/>
            <person name="Bobe J."/>
            <person name="Postlethwait J.H."/>
            <person name="Berthelot C."/>
            <person name="Roest Crollius H."/>
            <person name="Guiguen Y."/>
        </authorList>
    </citation>
    <scope>NUCLEOTIDE SEQUENCE</scope>
    <source>
        <strain evidence="1">NC1722</strain>
    </source>
</reference>
<gene>
    <name evidence="1" type="ORF">AAFF_G00065800</name>
</gene>
<proteinExistence type="predicted"/>